<sequence length="432" mass="47108">MASTAGDVRAGGAWYELWGKDKLTPVLDKAKKAAESFGGVMAKIGKRAGKGAEEGLDGVRGSISEMAKGALVELAKGIVNAIGGLEHLQKEYERTALAITRASLMSEMNMARRGEMLEAEIDPAQKRLAIEKELAKLEQERLDAVSRRDSFQERKDRLGVFKLNATKQDRADAFAAQVSGLFGGASLEKSENDLNQHLDHANEDITKLFQRMQELSTQRGRLMRPDRDPERIREIAELTRELKKQADTFGQTAERVQIYEQMLKGATIWQLALIGVAQNRKKLNETLGGAAAELFSSTLTTAEDLKKEIEETTKALKEQADTWNMTAEQATLYKLKAKGATDAALEKARTEVGRIRLENFLGGAADAITNGIGTAEKLTLASPGSFSAGNAAQRFGADTIPLKQLKAADQTAKNTEATVRAVTELAKGLRFK</sequence>
<accession>A0A6P2D035</accession>
<gene>
    <name evidence="2" type="ORF">SOIL9_48940</name>
</gene>
<dbReference type="EMBL" id="LR593886">
    <property type="protein sequence ID" value="VTR92820.1"/>
    <property type="molecule type" value="Genomic_DNA"/>
</dbReference>
<feature type="coiled-coil region" evidence="1">
    <location>
        <begin position="127"/>
        <end position="154"/>
    </location>
</feature>
<name>A0A6P2D035_9BACT</name>
<keyword evidence="1" id="KW-0175">Coiled coil</keyword>
<dbReference type="KEGG" id="gms:SOIL9_48940"/>
<reference evidence="2 3" key="1">
    <citation type="submission" date="2019-05" db="EMBL/GenBank/DDBJ databases">
        <authorList>
            <consortium name="Science for Life Laboratories"/>
        </authorList>
    </citation>
    <scope>NUCLEOTIDE SEQUENCE [LARGE SCALE GENOMIC DNA]</scope>
    <source>
        <strain evidence="2">Soil9</strain>
    </source>
</reference>
<dbReference type="AlphaFoldDB" id="A0A6P2D035"/>
<keyword evidence="3" id="KW-1185">Reference proteome</keyword>
<dbReference type="RefSeq" id="WP_162667632.1">
    <property type="nucleotide sequence ID" value="NZ_LR593886.1"/>
</dbReference>
<protein>
    <submittedName>
        <fullName evidence="2">Uncharacterized protein</fullName>
    </submittedName>
</protein>
<organism evidence="2 3">
    <name type="scientific">Gemmata massiliana</name>
    <dbReference type="NCBI Taxonomy" id="1210884"/>
    <lineage>
        <taxon>Bacteria</taxon>
        <taxon>Pseudomonadati</taxon>
        <taxon>Planctomycetota</taxon>
        <taxon>Planctomycetia</taxon>
        <taxon>Gemmatales</taxon>
        <taxon>Gemmataceae</taxon>
        <taxon>Gemmata</taxon>
    </lineage>
</organism>
<evidence type="ECO:0000256" key="1">
    <source>
        <dbReference type="SAM" id="Coils"/>
    </source>
</evidence>
<dbReference type="Proteomes" id="UP000464178">
    <property type="component" value="Chromosome"/>
</dbReference>
<evidence type="ECO:0000313" key="3">
    <source>
        <dbReference type="Proteomes" id="UP000464178"/>
    </source>
</evidence>
<proteinExistence type="predicted"/>
<evidence type="ECO:0000313" key="2">
    <source>
        <dbReference type="EMBL" id="VTR92820.1"/>
    </source>
</evidence>